<keyword evidence="4" id="KW-1185">Reference proteome</keyword>
<accession>A0ABS8WXH8</accession>
<evidence type="ECO:0000313" key="4">
    <source>
        <dbReference type="Proteomes" id="UP001320170"/>
    </source>
</evidence>
<organism evidence="3 4">
    <name type="scientific">Legionella resiliens</name>
    <dbReference type="NCBI Taxonomy" id="2905958"/>
    <lineage>
        <taxon>Bacteria</taxon>
        <taxon>Pseudomonadati</taxon>
        <taxon>Pseudomonadota</taxon>
        <taxon>Gammaproteobacteria</taxon>
        <taxon>Legionellales</taxon>
        <taxon>Legionellaceae</taxon>
        <taxon>Legionella</taxon>
    </lineage>
</organism>
<evidence type="ECO:0000313" key="3">
    <source>
        <dbReference type="EMBL" id="MCE3531175.1"/>
    </source>
</evidence>
<keyword evidence="2" id="KW-0472">Membrane</keyword>
<evidence type="ECO:0000256" key="1">
    <source>
        <dbReference type="SAM" id="MobiDB-lite"/>
    </source>
</evidence>
<gene>
    <name evidence="3" type="ORF">LXO92_02145</name>
</gene>
<proteinExistence type="predicted"/>
<reference evidence="3 4" key="1">
    <citation type="journal article" date="2024" name="Pathogens">
        <title>Characterization of a Novel Species of Legionella Isolated from a Healthcare Facility: Legionella resiliens sp. nov.</title>
        <authorList>
            <person name="Cristino S."/>
            <person name="Pascale M.R."/>
            <person name="Marino F."/>
            <person name="Derelitto C."/>
            <person name="Salaris S."/>
            <person name="Orsini M."/>
            <person name="Squarzoni S."/>
            <person name="Grottola A."/>
            <person name="Girolamini L."/>
        </authorList>
    </citation>
    <scope>NUCLEOTIDE SEQUENCE [LARGE SCALE GENOMIC DNA]</scope>
    <source>
        <strain evidence="3 4">8cVS16</strain>
    </source>
</reference>
<sequence length="222" mass="23903">MESKYNKEQYRRRDEEKYNSEYEYDEPTRHQTRKQEEVPVDLWDLFLGTPKQKEVMWKVTKEEIVSSFESAKGFVPGFFAPFTSKKEFGVVATTPVTLPLAAGLVTCVAAVVAAGAALTALGSLVFAAGYGLDGLRKGHEESKEKSHAALIFAAKAGIIAAVCAVVTVAAALLTLITGPIALAYLTSRSIATGFAKASELISSCSSTDDHESTHSPYNPSSM</sequence>
<dbReference type="RefSeq" id="WP_232890327.1">
    <property type="nucleotide sequence ID" value="NZ_JAJSPM010000001.1"/>
</dbReference>
<keyword evidence="2" id="KW-1133">Transmembrane helix</keyword>
<keyword evidence="2" id="KW-0812">Transmembrane</keyword>
<comment type="caution">
    <text evidence="3">The sequence shown here is derived from an EMBL/GenBank/DDBJ whole genome shotgun (WGS) entry which is preliminary data.</text>
</comment>
<feature type="transmembrane region" description="Helical" evidence="2">
    <location>
        <begin position="100"/>
        <end position="127"/>
    </location>
</feature>
<name>A0ABS8WXH8_9GAMM</name>
<feature type="transmembrane region" description="Helical" evidence="2">
    <location>
        <begin position="148"/>
        <end position="176"/>
    </location>
</feature>
<dbReference type="EMBL" id="JAJTND010000001">
    <property type="protein sequence ID" value="MCE3531175.1"/>
    <property type="molecule type" value="Genomic_DNA"/>
</dbReference>
<dbReference type="Proteomes" id="UP001320170">
    <property type="component" value="Unassembled WGS sequence"/>
</dbReference>
<protein>
    <submittedName>
        <fullName evidence="3">Uncharacterized protein</fullName>
    </submittedName>
</protein>
<feature type="region of interest" description="Disordered" evidence="1">
    <location>
        <begin position="1"/>
        <end position="35"/>
    </location>
</feature>
<evidence type="ECO:0000256" key="2">
    <source>
        <dbReference type="SAM" id="Phobius"/>
    </source>
</evidence>